<evidence type="ECO:0000313" key="4">
    <source>
        <dbReference type="WBParaSite" id="Csp11.Scaffold478.g1779.t1"/>
    </source>
</evidence>
<protein>
    <submittedName>
        <fullName evidence="4">Ubiquitin-like domain-containing protein</fullName>
    </submittedName>
</protein>
<dbReference type="Gene3D" id="3.10.20.90">
    <property type="entry name" value="Phosphatidylinositol 3-kinase Catalytic Subunit, Chain A, domain 1"/>
    <property type="match status" value="1"/>
</dbReference>
<dbReference type="Proteomes" id="UP000095282">
    <property type="component" value="Unplaced"/>
</dbReference>
<dbReference type="InterPro" id="IPR029071">
    <property type="entry name" value="Ubiquitin-like_domsf"/>
</dbReference>
<proteinExistence type="predicted"/>
<dbReference type="CDD" id="cd01763">
    <property type="entry name" value="Ubl_SUMO_like"/>
    <property type="match status" value="1"/>
</dbReference>
<dbReference type="PROSITE" id="PS50053">
    <property type="entry name" value="UBIQUITIN_2"/>
    <property type="match status" value="1"/>
</dbReference>
<keyword evidence="3" id="KW-1185">Reference proteome</keyword>
<dbReference type="InterPro" id="IPR000626">
    <property type="entry name" value="Ubiquitin-like_dom"/>
</dbReference>
<evidence type="ECO:0000259" key="2">
    <source>
        <dbReference type="PROSITE" id="PS50053"/>
    </source>
</evidence>
<dbReference type="WBParaSite" id="Csp11.Scaffold478.g1779.t1">
    <property type="protein sequence ID" value="Csp11.Scaffold478.g1779.t1"/>
    <property type="gene ID" value="Csp11.Scaffold478.g1779"/>
</dbReference>
<accession>A0A1I7T2G3</accession>
<dbReference type="AlphaFoldDB" id="A0A1I7T2G3"/>
<reference evidence="4" key="1">
    <citation type="submission" date="2016-11" db="UniProtKB">
        <authorList>
            <consortium name="WormBaseParasite"/>
        </authorList>
    </citation>
    <scope>IDENTIFICATION</scope>
</reference>
<sequence>MSGSDDDNAYGNYLQSRRAVINKNRQPVRTYESDSDDDFADDKTSKIKRKRADSSFDESDEESSVINVETHQDCFKVIMDHAEEEYTRKICHNEGLIHVRSIERNDALMKAIQVVKDMEHDVEVAEVEEPGEVVTIPEEKEETADMSVDTLVFAVSVVIVDCESCLKNTEARLRREVPLESTFIEVRRELADKWKCRPDQVILTCNDTTIDMKTTPKDLGLFPLQVPQRILATKKGGEELSRPPAEHTEVITVDTDGSITIKVQIQSRRKPMHVKVSEETTVQELKQKIIDAMIEEGVDEIPSIETMKMMFDDEYLLNMDETCESIGLEDADCVDIYY</sequence>
<evidence type="ECO:0000313" key="3">
    <source>
        <dbReference type="Proteomes" id="UP000095282"/>
    </source>
</evidence>
<dbReference type="InterPro" id="IPR022617">
    <property type="entry name" value="Rad60/SUMO-like_dom"/>
</dbReference>
<dbReference type="STRING" id="1561998.A0A1I7T2G3"/>
<dbReference type="Pfam" id="PF11976">
    <property type="entry name" value="Rad60-SLD"/>
    <property type="match status" value="1"/>
</dbReference>
<feature type="region of interest" description="Disordered" evidence="1">
    <location>
        <begin position="1"/>
        <end position="63"/>
    </location>
</feature>
<feature type="domain" description="Ubiquitin-like" evidence="2">
    <location>
        <begin position="259"/>
        <end position="338"/>
    </location>
</feature>
<name>A0A1I7T2G3_9PELO</name>
<evidence type="ECO:0000256" key="1">
    <source>
        <dbReference type="SAM" id="MobiDB-lite"/>
    </source>
</evidence>
<dbReference type="SUPFAM" id="SSF54236">
    <property type="entry name" value="Ubiquitin-like"/>
    <property type="match status" value="1"/>
</dbReference>
<dbReference type="eggNOG" id="ENOG502T0BP">
    <property type="taxonomic scope" value="Eukaryota"/>
</dbReference>
<organism evidence="3 4">
    <name type="scientific">Caenorhabditis tropicalis</name>
    <dbReference type="NCBI Taxonomy" id="1561998"/>
    <lineage>
        <taxon>Eukaryota</taxon>
        <taxon>Metazoa</taxon>
        <taxon>Ecdysozoa</taxon>
        <taxon>Nematoda</taxon>
        <taxon>Chromadorea</taxon>
        <taxon>Rhabditida</taxon>
        <taxon>Rhabditina</taxon>
        <taxon>Rhabditomorpha</taxon>
        <taxon>Rhabditoidea</taxon>
        <taxon>Rhabditidae</taxon>
        <taxon>Peloderinae</taxon>
        <taxon>Caenorhabditis</taxon>
    </lineage>
</organism>